<organism evidence="3 4">
    <name type="scientific">Sporisorium graminicola</name>
    <dbReference type="NCBI Taxonomy" id="280036"/>
    <lineage>
        <taxon>Eukaryota</taxon>
        <taxon>Fungi</taxon>
        <taxon>Dikarya</taxon>
        <taxon>Basidiomycota</taxon>
        <taxon>Ustilaginomycotina</taxon>
        <taxon>Ustilaginomycetes</taxon>
        <taxon>Ustilaginales</taxon>
        <taxon>Ustilaginaceae</taxon>
        <taxon>Sporisorium</taxon>
    </lineage>
</organism>
<proteinExistence type="predicted"/>
<evidence type="ECO:0000313" key="4">
    <source>
        <dbReference type="Proteomes" id="UP000306050"/>
    </source>
</evidence>
<dbReference type="Pfam" id="PF12752">
    <property type="entry name" value="SUZ"/>
    <property type="match status" value="1"/>
</dbReference>
<dbReference type="RefSeq" id="XP_029737195.1">
    <property type="nucleotide sequence ID" value="XM_029886882.1"/>
</dbReference>
<feature type="region of interest" description="Disordered" evidence="1">
    <location>
        <begin position="1"/>
        <end position="48"/>
    </location>
</feature>
<protein>
    <recommendedName>
        <fullName evidence="2">SUZ domain-containing protein</fullName>
    </recommendedName>
</protein>
<keyword evidence="4" id="KW-1185">Reference proteome</keyword>
<reference evidence="3 4" key="1">
    <citation type="submission" date="2019-05" db="EMBL/GenBank/DDBJ databases">
        <title>Sporisorium graminicola CBS 10092 draft sequencing and annotation.</title>
        <authorList>
            <person name="Solano-Gonzalez S."/>
            <person name="Caddick M.X."/>
            <person name="Darby A."/>
        </authorList>
    </citation>
    <scope>NUCLEOTIDE SEQUENCE [LARGE SCALE GENOMIC DNA]</scope>
    <source>
        <strain evidence="3 4">CBS 10092</strain>
    </source>
</reference>
<sequence length="181" mass="19269">MGVPEIVATSKFKSSKATTTARQAQHDAHVVDDWDAESSDDEPRKSISPAMQADVFKATKDQWTEANSQAPAALPIIAPGQGRSLPGAAYGDRLQANSSAQARADNTATAARGIAKITLATAPPRILQRPKEAAPGMRSDGSSAHASKSGLQEHKTVEQRQLEYRLARERIFGTTSSKPPP</sequence>
<dbReference type="OrthoDB" id="5373615at2759"/>
<accession>A0A4U7KLV2</accession>
<comment type="caution">
    <text evidence="3">The sequence shown here is derived from an EMBL/GenBank/DDBJ whole genome shotgun (WGS) entry which is preliminary data.</text>
</comment>
<dbReference type="KEGG" id="sgra:EX895_006290"/>
<evidence type="ECO:0000259" key="2">
    <source>
        <dbReference type="PROSITE" id="PS51673"/>
    </source>
</evidence>
<feature type="compositionally biased region" description="Polar residues" evidence="1">
    <location>
        <begin position="140"/>
        <end position="150"/>
    </location>
</feature>
<feature type="domain" description="SUZ" evidence="2">
    <location>
        <begin position="93"/>
        <end position="176"/>
    </location>
</feature>
<feature type="region of interest" description="Disordered" evidence="1">
    <location>
        <begin position="121"/>
        <end position="181"/>
    </location>
</feature>
<dbReference type="AlphaFoldDB" id="A0A4U7KLV2"/>
<name>A0A4U7KLV2_9BASI</name>
<dbReference type="GeneID" id="40729185"/>
<dbReference type="PROSITE" id="PS51673">
    <property type="entry name" value="SUZ"/>
    <property type="match status" value="1"/>
</dbReference>
<evidence type="ECO:0000256" key="1">
    <source>
        <dbReference type="SAM" id="MobiDB-lite"/>
    </source>
</evidence>
<dbReference type="EMBL" id="SRRM01000021">
    <property type="protein sequence ID" value="TKY85210.1"/>
    <property type="molecule type" value="Genomic_DNA"/>
</dbReference>
<feature type="compositionally biased region" description="Low complexity" evidence="1">
    <location>
        <begin position="8"/>
        <end position="21"/>
    </location>
</feature>
<gene>
    <name evidence="3" type="ORF">EX895_006290</name>
</gene>
<dbReference type="InterPro" id="IPR024771">
    <property type="entry name" value="SUZ"/>
</dbReference>
<evidence type="ECO:0000313" key="3">
    <source>
        <dbReference type="EMBL" id="TKY85210.1"/>
    </source>
</evidence>
<dbReference type="Proteomes" id="UP000306050">
    <property type="component" value="Chromosome SGRAM_8"/>
</dbReference>
<feature type="compositionally biased region" description="Basic and acidic residues" evidence="1">
    <location>
        <begin position="151"/>
        <end position="171"/>
    </location>
</feature>